<accession>A0ABQ4S6B0</accession>
<dbReference type="InterPro" id="IPR050087">
    <property type="entry name" value="AON_synthase_class-II"/>
</dbReference>
<dbReference type="Proteomes" id="UP001055125">
    <property type="component" value="Unassembled WGS sequence"/>
</dbReference>
<proteinExistence type="predicted"/>
<sequence>MTGPARPDGGRAALAGFVTNRLGRNAATTRPTPPKPAAKSEAGVQRFEALPGYRELKLQRSAADLIGLGNPFFRIHETRAGATTRIDGRSFINFSSYDYLGLNGHADINEAARSAIDTFGTSASASRIVAGERPGHLSLERALAAHYETDGCVVMVSGHATNVTTIGALLEPGDVIFHDALIHNSVVTGAQLSGAQRRSFAHNDLDALETLLGATRHEHRRALIVVEGLYSMDGDAPDLAGLVALKERYNAWLMVDDAHGLGVLGRSGAGLHEHCEVDPSQVDIWMGTLSKTLSTCGGYVAGPAPLIEYLKCTAGGFLYSVGLSPPLAAAAEAALALMHAEPHRVERLRQNGQLFLACAKKHGLDTGTSLGLAVIPVIVGDSLKSVTLSDRLFKRGINVQPIIHPAVPERASRLRFFMTSEHTPEQIRETVDAVAEELAEIEKGGSLIERLMAKRNVRA</sequence>
<dbReference type="SUPFAM" id="SSF53383">
    <property type="entry name" value="PLP-dependent transferases"/>
    <property type="match status" value="1"/>
</dbReference>
<comment type="cofactor">
    <cofactor evidence="1">
        <name>pyridoxal 5'-phosphate</name>
        <dbReference type="ChEBI" id="CHEBI:597326"/>
    </cofactor>
</comment>
<evidence type="ECO:0000256" key="3">
    <source>
        <dbReference type="ARBA" id="ARBA00022679"/>
    </source>
</evidence>
<evidence type="ECO:0000313" key="8">
    <source>
        <dbReference type="EMBL" id="GJD97424.1"/>
    </source>
</evidence>
<protein>
    <recommendedName>
        <fullName evidence="2">8-amino-7-oxononanoate synthase</fullName>
    </recommendedName>
    <alternativeName>
        <fullName evidence="5">Alpha-oxoamine synthase</fullName>
    </alternativeName>
</protein>
<dbReference type="CDD" id="cd06454">
    <property type="entry name" value="KBL_like"/>
    <property type="match status" value="1"/>
</dbReference>
<name>A0ABQ4S6B0_9HYPH</name>
<evidence type="ECO:0000256" key="1">
    <source>
        <dbReference type="ARBA" id="ARBA00001933"/>
    </source>
</evidence>
<feature type="region of interest" description="Disordered" evidence="6">
    <location>
        <begin position="22"/>
        <end position="42"/>
    </location>
</feature>
<reference evidence="8" key="1">
    <citation type="journal article" date="2021" name="Front. Microbiol.">
        <title>Comprehensive Comparative Genomics and Phenotyping of Methylobacterium Species.</title>
        <authorList>
            <person name="Alessa O."/>
            <person name="Ogura Y."/>
            <person name="Fujitani Y."/>
            <person name="Takami H."/>
            <person name="Hayashi T."/>
            <person name="Sahin N."/>
            <person name="Tani A."/>
        </authorList>
    </citation>
    <scope>NUCLEOTIDE SEQUENCE</scope>
    <source>
        <strain evidence="8">DSM 19015</strain>
    </source>
</reference>
<reference evidence="8" key="2">
    <citation type="submission" date="2021-08" db="EMBL/GenBank/DDBJ databases">
        <authorList>
            <person name="Tani A."/>
            <person name="Ola A."/>
            <person name="Ogura Y."/>
            <person name="Katsura K."/>
            <person name="Hayashi T."/>
        </authorList>
    </citation>
    <scope>NUCLEOTIDE SEQUENCE</scope>
    <source>
        <strain evidence="8">DSM 19015</strain>
    </source>
</reference>
<dbReference type="Pfam" id="PF00155">
    <property type="entry name" value="Aminotran_1_2"/>
    <property type="match status" value="1"/>
</dbReference>
<evidence type="ECO:0000256" key="4">
    <source>
        <dbReference type="ARBA" id="ARBA00022898"/>
    </source>
</evidence>
<dbReference type="InterPro" id="IPR015421">
    <property type="entry name" value="PyrdxlP-dep_Trfase_major"/>
</dbReference>
<evidence type="ECO:0000256" key="2">
    <source>
        <dbReference type="ARBA" id="ARBA00016004"/>
    </source>
</evidence>
<feature type="domain" description="Aminotransferase class I/classII large" evidence="7">
    <location>
        <begin position="91"/>
        <end position="433"/>
    </location>
</feature>
<dbReference type="Gene3D" id="3.40.640.10">
    <property type="entry name" value="Type I PLP-dependent aspartate aminotransferase-like (Major domain)"/>
    <property type="match status" value="1"/>
</dbReference>
<evidence type="ECO:0000259" key="7">
    <source>
        <dbReference type="Pfam" id="PF00155"/>
    </source>
</evidence>
<dbReference type="InterPro" id="IPR004839">
    <property type="entry name" value="Aminotransferase_I/II_large"/>
</dbReference>
<keyword evidence="3" id="KW-0808">Transferase</keyword>
<gene>
    <name evidence="8" type="primary">bioF_2</name>
    <name evidence="8" type="ORF">OCOJLMKI_4654</name>
</gene>
<dbReference type="RefSeq" id="WP_238246488.1">
    <property type="nucleotide sequence ID" value="NZ_BPQP01000089.1"/>
</dbReference>
<evidence type="ECO:0000313" key="9">
    <source>
        <dbReference type="Proteomes" id="UP001055125"/>
    </source>
</evidence>
<evidence type="ECO:0000256" key="6">
    <source>
        <dbReference type="SAM" id="MobiDB-lite"/>
    </source>
</evidence>
<organism evidence="8 9">
    <name type="scientific">Methylobacterium iners</name>
    <dbReference type="NCBI Taxonomy" id="418707"/>
    <lineage>
        <taxon>Bacteria</taxon>
        <taxon>Pseudomonadati</taxon>
        <taxon>Pseudomonadota</taxon>
        <taxon>Alphaproteobacteria</taxon>
        <taxon>Hyphomicrobiales</taxon>
        <taxon>Methylobacteriaceae</taxon>
        <taxon>Methylobacterium</taxon>
    </lineage>
</organism>
<dbReference type="PANTHER" id="PTHR13693:SF100">
    <property type="entry name" value="8-AMINO-7-OXONONANOATE SYNTHASE"/>
    <property type="match status" value="1"/>
</dbReference>
<dbReference type="Gene3D" id="3.90.1150.10">
    <property type="entry name" value="Aspartate Aminotransferase, domain 1"/>
    <property type="match status" value="1"/>
</dbReference>
<evidence type="ECO:0000256" key="5">
    <source>
        <dbReference type="ARBA" id="ARBA00031658"/>
    </source>
</evidence>
<keyword evidence="4" id="KW-0663">Pyridoxal phosphate</keyword>
<comment type="caution">
    <text evidence="8">The sequence shown here is derived from an EMBL/GenBank/DDBJ whole genome shotgun (WGS) entry which is preliminary data.</text>
</comment>
<dbReference type="EMBL" id="BPQP01000089">
    <property type="protein sequence ID" value="GJD97424.1"/>
    <property type="molecule type" value="Genomic_DNA"/>
</dbReference>
<keyword evidence="9" id="KW-1185">Reference proteome</keyword>
<dbReference type="InterPro" id="IPR015424">
    <property type="entry name" value="PyrdxlP-dep_Trfase"/>
</dbReference>
<dbReference type="InterPro" id="IPR015422">
    <property type="entry name" value="PyrdxlP-dep_Trfase_small"/>
</dbReference>
<dbReference type="PANTHER" id="PTHR13693">
    <property type="entry name" value="CLASS II AMINOTRANSFERASE/8-AMINO-7-OXONONANOATE SYNTHASE"/>
    <property type="match status" value="1"/>
</dbReference>